<feature type="non-terminal residue" evidence="1">
    <location>
        <position position="281"/>
    </location>
</feature>
<name>X0T1U0_9ZZZZ</name>
<proteinExistence type="predicted"/>
<gene>
    <name evidence="1" type="ORF">S01H1_27089</name>
</gene>
<organism evidence="1">
    <name type="scientific">marine sediment metagenome</name>
    <dbReference type="NCBI Taxonomy" id="412755"/>
    <lineage>
        <taxon>unclassified sequences</taxon>
        <taxon>metagenomes</taxon>
        <taxon>ecological metagenomes</taxon>
    </lineage>
</organism>
<sequence>RPIDKEGVEIDGTELIGREVERKPGTKLYSGIPLDAAALETAKVLKKLFGKFTAHMENPIDGSPMIRFRSSKGPRIEAHDVPFTETDTKTGVTKVGTEKIISRGYVVEGYDPLTKTWKDITYSDTKEQADGFVRRFDKDLRDQKILYGDTPLTFHMGVDPTEAAKTIIKKADEFADYVRESKAMKAFKPMKAAKALREEFNRSFIDRSGNIRSKLLNKLGKEGYEVLQKSVLSKGASSLAAQNLKQMQKEIYNGMSKNDRRIFDSLVLADRMLDIAKYKTK</sequence>
<comment type="caution">
    <text evidence="1">The sequence shown here is derived from an EMBL/GenBank/DDBJ whole genome shotgun (WGS) entry which is preliminary data.</text>
</comment>
<evidence type="ECO:0008006" key="2">
    <source>
        <dbReference type="Google" id="ProtNLM"/>
    </source>
</evidence>
<dbReference type="EMBL" id="BARS01016462">
    <property type="protein sequence ID" value="GAF87438.1"/>
    <property type="molecule type" value="Genomic_DNA"/>
</dbReference>
<protein>
    <recommendedName>
        <fullName evidence="2">Large polyvalent protein associated domain-containing protein</fullName>
    </recommendedName>
</protein>
<feature type="non-terminal residue" evidence="1">
    <location>
        <position position="1"/>
    </location>
</feature>
<evidence type="ECO:0000313" key="1">
    <source>
        <dbReference type="EMBL" id="GAF87438.1"/>
    </source>
</evidence>
<reference evidence="1" key="1">
    <citation type="journal article" date="2014" name="Front. Microbiol.">
        <title>High frequency of phylogenetically diverse reductive dehalogenase-homologous genes in deep subseafloor sedimentary metagenomes.</title>
        <authorList>
            <person name="Kawai M."/>
            <person name="Futagami T."/>
            <person name="Toyoda A."/>
            <person name="Takaki Y."/>
            <person name="Nishi S."/>
            <person name="Hori S."/>
            <person name="Arai W."/>
            <person name="Tsubouchi T."/>
            <person name="Morono Y."/>
            <person name="Uchiyama I."/>
            <person name="Ito T."/>
            <person name="Fujiyama A."/>
            <person name="Inagaki F."/>
            <person name="Takami H."/>
        </authorList>
    </citation>
    <scope>NUCLEOTIDE SEQUENCE</scope>
    <source>
        <strain evidence="1">Expedition CK06-06</strain>
    </source>
</reference>
<accession>X0T1U0</accession>
<dbReference type="AlphaFoldDB" id="X0T1U0"/>